<gene>
    <name evidence="1" type="ORF">Ato02nite_014030</name>
</gene>
<name>A0A919T5W1_9ACTN</name>
<comment type="caution">
    <text evidence="1">The sequence shown here is derived from an EMBL/GenBank/DDBJ whole genome shotgun (WGS) entry which is preliminary data.</text>
</comment>
<dbReference type="EMBL" id="BOQN01000016">
    <property type="protein sequence ID" value="GIM89610.1"/>
    <property type="molecule type" value="Genomic_DNA"/>
</dbReference>
<reference evidence="1 2" key="1">
    <citation type="submission" date="2021-03" db="EMBL/GenBank/DDBJ databases">
        <title>Whole genome shotgun sequence of Actinoplanes toevensis NBRC 105298.</title>
        <authorList>
            <person name="Komaki H."/>
            <person name="Tamura T."/>
        </authorList>
    </citation>
    <scope>NUCLEOTIDE SEQUENCE [LARGE SCALE GENOMIC DNA]</scope>
    <source>
        <strain evidence="1 2">NBRC 105298</strain>
    </source>
</reference>
<dbReference type="AlphaFoldDB" id="A0A919T5W1"/>
<sequence>MHGDPGRAADLARTQHIDAPALHRAGLVDTIVPDGEPGFVHRALAALASALAGTVPQPTRI</sequence>
<proteinExistence type="predicted"/>
<evidence type="ECO:0000313" key="1">
    <source>
        <dbReference type="EMBL" id="GIM89610.1"/>
    </source>
</evidence>
<protein>
    <submittedName>
        <fullName evidence="1">Uncharacterized protein</fullName>
    </submittedName>
</protein>
<dbReference type="Proteomes" id="UP000677082">
    <property type="component" value="Unassembled WGS sequence"/>
</dbReference>
<accession>A0A919T5W1</accession>
<keyword evidence="2" id="KW-1185">Reference proteome</keyword>
<organism evidence="1 2">
    <name type="scientific">Paractinoplanes toevensis</name>
    <dbReference type="NCBI Taxonomy" id="571911"/>
    <lineage>
        <taxon>Bacteria</taxon>
        <taxon>Bacillati</taxon>
        <taxon>Actinomycetota</taxon>
        <taxon>Actinomycetes</taxon>
        <taxon>Micromonosporales</taxon>
        <taxon>Micromonosporaceae</taxon>
        <taxon>Paractinoplanes</taxon>
    </lineage>
</organism>
<evidence type="ECO:0000313" key="2">
    <source>
        <dbReference type="Proteomes" id="UP000677082"/>
    </source>
</evidence>